<dbReference type="Gene3D" id="1.10.530.10">
    <property type="match status" value="1"/>
</dbReference>
<feature type="non-terminal residue" evidence="2">
    <location>
        <position position="1"/>
    </location>
</feature>
<evidence type="ECO:0000313" key="2">
    <source>
        <dbReference type="EMBL" id="HDD43684.1"/>
    </source>
</evidence>
<proteinExistence type="predicted"/>
<gene>
    <name evidence="2" type="ORF">ENG63_02325</name>
</gene>
<dbReference type="Pfam" id="PF01464">
    <property type="entry name" value="SLT"/>
    <property type="match status" value="1"/>
</dbReference>
<dbReference type="AlphaFoldDB" id="A0A7C0U1L4"/>
<dbReference type="InterPro" id="IPR023346">
    <property type="entry name" value="Lysozyme-like_dom_sf"/>
</dbReference>
<organism evidence="2">
    <name type="scientific">Desulfofervidus auxilii</name>
    <dbReference type="NCBI Taxonomy" id="1621989"/>
    <lineage>
        <taxon>Bacteria</taxon>
        <taxon>Pseudomonadati</taxon>
        <taxon>Thermodesulfobacteriota</taxon>
        <taxon>Candidatus Desulfofervidia</taxon>
        <taxon>Candidatus Desulfofervidales</taxon>
        <taxon>Candidatus Desulfofervidaceae</taxon>
        <taxon>Candidatus Desulfofervidus</taxon>
    </lineage>
</organism>
<reference evidence="2" key="1">
    <citation type="journal article" date="2020" name="mSystems">
        <title>Genome- and Community-Level Interaction Insights into Carbon Utilization and Element Cycling Functions of Hydrothermarchaeota in Hydrothermal Sediment.</title>
        <authorList>
            <person name="Zhou Z."/>
            <person name="Liu Y."/>
            <person name="Xu W."/>
            <person name="Pan J."/>
            <person name="Luo Z.H."/>
            <person name="Li M."/>
        </authorList>
    </citation>
    <scope>NUCLEOTIDE SEQUENCE [LARGE SCALE GENOMIC DNA]</scope>
    <source>
        <strain evidence="2">HyVt-233</strain>
    </source>
</reference>
<dbReference type="InterPro" id="IPR008258">
    <property type="entry name" value="Transglycosylase_SLT_dom_1"/>
</dbReference>
<sequence length="180" mass="21307">NVYKYRYCYHKTKIPYGAIKYGKLARRIAIHYGLNPSIFMAQIECESLWNEKAISSDKGYGLCQITPRVLKNKKIEKAKLFDPEYNLIIGAQIKLYSWKKAKKICQKFNCNCLDKIALRIYNGGSKYLIKELNYLDEKNLICNWNNILKVCARDLCLWWVNIYYVIKVENSAKKYKFFVQ</sequence>
<dbReference type="Proteomes" id="UP000886289">
    <property type="component" value="Unassembled WGS sequence"/>
</dbReference>
<comment type="caution">
    <text evidence="2">The sequence shown here is derived from an EMBL/GenBank/DDBJ whole genome shotgun (WGS) entry which is preliminary data.</text>
</comment>
<evidence type="ECO:0000259" key="1">
    <source>
        <dbReference type="Pfam" id="PF01464"/>
    </source>
</evidence>
<protein>
    <recommendedName>
        <fullName evidence="1">Transglycosylase SLT domain-containing protein</fullName>
    </recommendedName>
</protein>
<dbReference type="EMBL" id="DRBS01000087">
    <property type="protein sequence ID" value="HDD43684.1"/>
    <property type="molecule type" value="Genomic_DNA"/>
</dbReference>
<name>A0A7C0U1L4_DESA2</name>
<accession>A0A7C0U1L4</accession>
<dbReference type="SUPFAM" id="SSF53955">
    <property type="entry name" value="Lysozyme-like"/>
    <property type="match status" value="1"/>
</dbReference>
<feature type="domain" description="Transglycosylase SLT" evidence="1">
    <location>
        <begin position="27"/>
        <end position="93"/>
    </location>
</feature>